<dbReference type="PANTHER" id="PTHR16779">
    <property type="entry name" value="BETA-1,4-MANNOSYLTRANSFERASE EGH"/>
    <property type="match status" value="1"/>
</dbReference>
<protein>
    <submittedName>
        <fullName evidence="3">Glycosyltransferase family 2 protein</fullName>
    </submittedName>
</protein>
<evidence type="ECO:0000256" key="1">
    <source>
        <dbReference type="SAM" id="Phobius"/>
    </source>
</evidence>
<dbReference type="Proteomes" id="UP001233314">
    <property type="component" value="Unassembled WGS sequence"/>
</dbReference>
<keyword evidence="1" id="KW-0472">Membrane</keyword>
<keyword evidence="4" id="KW-1185">Reference proteome</keyword>
<keyword evidence="1" id="KW-1133">Transmembrane helix</keyword>
<organism evidence="3 4">
    <name type="scientific">Nocardioides jiangxiensis</name>
    <dbReference type="NCBI Taxonomy" id="3064524"/>
    <lineage>
        <taxon>Bacteria</taxon>
        <taxon>Bacillati</taxon>
        <taxon>Actinomycetota</taxon>
        <taxon>Actinomycetes</taxon>
        <taxon>Propionibacteriales</taxon>
        <taxon>Nocardioidaceae</taxon>
        <taxon>Nocardioides</taxon>
    </lineage>
</organism>
<proteinExistence type="predicted"/>
<feature type="transmembrane region" description="Helical" evidence="1">
    <location>
        <begin position="336"/>
        <end position="359"/>
    </location>
</feature>
<dbReference type="RefSeq" id="WP_305028836.1">
    <property type="nucleotide sequence ID" value="NZ_JAUQTA010000002.1"/>
</dbReference>
<dbReference type="InterPro" id="IPR029044">
    <property type="entry name" value="Nucleotide-diphossugar_trans"/>
</dbReference>
<sequence>MHFTDDPQRAIVTTAMAVLVATYAYYWFMAVRAIRGKHIDRTPISDADLVAGLAVAAGAGSTREFLIQVTTKGGALSVVERGIDNVMEAVRRFPTLATLVRVEVVTESPDEIDSLHDRYADSPVPVTGFLLPPTYATPRGSLMKARALHYMVEVHRAAPRDCYVVHYDEESVFTPDNLARLVRQLLTHPVGISEGSISYGLDWEDASLLNRAMESNRPFGCHECYSVMTNPPPMHLHGSNLVIRQDLENRIGWDIGTLDGVALIAEDLVFGLASYLEFGPEVFGWHYAEMVEQPPFTVKDAFRQRERWIFGTLQGLAHLRREERWKRLPALRRSQIVTVVWGRIITYALGFPVTAFALYTNTLMAAAALGHLVDGERVAAPTWTPTATLMTVGLVLWTTAIQLGLWHNLRYTGLGRWARVREHVLVLVASPFAGIADTAGPLVALVRWLCGARSVTWTPTPKLAGAAGEPARSTADV</sequence>
<name>A0ABT9B3U0_9ACTN</name>
<gene>
    <name evidence="3" type="ORF">Q5722_13795</name>
</gene>
<feature type="domain" description="Glycosyltransferase 2-like" evidence="2">
    <location>
        <begin position="163"/>
        <end position="367"/>
    </location>
</feature>
<evidence type="ECO:0000313" key="4">
    <source>
        <dbReference type="Proteomes" id="UP001233314"/>
    </source>
</evidence>
<dbReference type="Pfam" id="PF13632">
    <property type="entry name" value="Glyco_trans_2_3"/>
    <property type="match status" value="1"/>
</dbReference>
<comment type="caution">
    <text evidence="3">The sequence shown here is derived from an EMBL/GenBank/DDBJ whole genome shotgun (WGS) entry which is preliminary data.</text>
</comment>
<keyword evidence="1" id="KW-0812">Transmembrane</keyword>
<evidence type="ECO:0000259" key="2">
    <source>
        <dbReference type="Pfam" id="PF13632"/>
    </source>
</evidence>
<feature type="transmembrane region" description="Helical" evidence="1">
    <location>
        <begin position="387"/>
        <end position="406"/>
    </location>
</feature>
<feature type="transmembrane region" description="Helical" evidence="1">
    <location>
        <begin position="12"/>
        <end position="31"/>
    </location>
</feature>
<dbReference type="PANTHER" id="PTHR16779:SF1">
    <property type="entry name" value="BETA-1,4-MANNOSYLTRANSFERASE EGH"/>
    <property type="match status" value="1"/>
</dbReference>
<evidence type="ECO:0000313" key="3">
    <source>
        <dbReference type="EMBL" id="MDO7869440.1"/>
    </source>
</evidence>
<reference evidence="3 4" key="1">
    <citation type="submission" date="2023-07" db="EMBL/GenBank/DDBJ databases">
        <title>Nocardioides sp. nov WY-20 isolated from soil.</title>
        <authorList>
            <person name="Liu B."/>
            <person name="Wan Y."/>
        </authorList>
    </citation>
    <scope>NUCLEOTIDE SEQUENCE [LARGE SCALE GENOMIC DNA]</scope>
    <source>
        <strain evidence="3 4">WY-20</strain>
    </source>
</reference>
<dbReference type="InterPro" id="IPR001173">
    <property type="entry name" value="Glyco_trans_2-like"/>
</dbReference>
<dbReference type="InterPro" id="IPR027389">
    <property type="entry name" value="B_mannosylTrfase_Bre-3/Egh"/>
</dbReference>
<dbReference type="SUPFAM" id="SSF53448">
    <property type="entry name" value="Nucleotide-diphospho-sugar transferases"/>
    <property type="match status" value="1"/>
</dbReference>
<dbReference type="EMBL" id="JAUQTA010000002">
    <property type="protein sequence ID" value="MDO7869440.1"/>
    <property type="molecule type" value="Genomic_DNA"/>
</dbReference>
<accession>A0ABT9B3U0</accession>